<evidence type="ECO:0000313" key="3">
    <source>
        <dbReference type="EMBL" id="SUZ94609.1"/>
    </source>
</evidence>
<dbReference type="PANTHER" id="PTHR46018:SF2">
    <property type="entry name" value="ZINC PHOSPHODIESTERASE ELAC PROTEIN 1"/>
    <property type="match status" value="1"/>
</dbReference>
<dbReference type="GO" id="GO:0042781">
    <property type="term" value="F:3'-tRNA processing endoribonuclease activity"/>
    <property type="evidence" value="ECO:0007669"/>
    <property type="project" value="TreeGrafter"/>
</dbReference>
<dbReference type="InterPro" id="IPR036866">
    <property type="entry name" value="RibonucZ/Hydroxyglut_hydro"/>
</dbReference>
<dbReference type="Pfam" id="PF12706">
    <property type="entry name" value="Lactamase_B_2"/>
    <property type="match status" value="1"/>
</dbReference>
<dbReference type="PANTHER" id="PTHR46018">
    <property type="entry name" value="ZINC PHOSPHODIESTERASE ELAC PROTEIN 1"/>
    <property type="match status" value="1"/>
</dbReference>
<proteinExistence type="predicted"/>
<dbReference type="InterPro" id="IPR044094">
    <property type="entry name" value="AtsA-like_MBL-fold"/>
</dbReference>
<dbReference type="Gene3D" id="3.60.15.10">
    <property type="entry name" value="Ribonuclease Z/Hydroxyacylglutathione hydrolase-like"/>
    <property type="match status" value="1"/>
</dbReference>
<accession>A0A381RU47</accession>
<feature type="domain" description="Metallo-beta-lactamase" evidence="2">
    <location>
        <begin position="1"/>
        <end position="200"/>
    </location>
</feature>
<evidence type="ECO:0000259" key="2">
    <source>
        <dbReference type="SMART" id="SM00849"/>
    </source>
</evidence>
<gene>
    <name evidence="3" type="ORF">METZ01_LOCUS47463</name>
</gene>
<name>A0A381RU47_9ZZZZ</name>
<organism evidence="3">
    <name type="scientific">marine metagenome</name>
    <dbReference type="NCBI Taxonomy" id="408172"/>
    <lineage>
        <taxon>unclassified sequences</taxon>
        <taxon>metagenomes</taxon>
        <taxon>ecological metagenomes</taxon>
    </lineage>
</organism>
<reference evidence="3" key="1">
    <citation type="submission" date="2018-05" db="EMBL/GenBank/DDBJ databases">
        <authorList>
            <person name="Lanie J.A."/>
            <person name="Ng W.-L."/>
            <person name="Kazmierczak K.M."/>
            <person name="Andrzejewski T.M."/>
            <person name="Davidsen T.M."/>
            <person name="Wayne K.J."/>
            <person name="Tettelin H."/>
            <person name="Glass J.I."/>
            <person name="Rusch D."/>
            <person name="Podicherti R."/>
            <person name="Tsui H.-C.T."/>
            <person name="Winkler M.E."/>
        </authorList>
    </citation>
    <scope>NUCLEOTIDE SEQUENCE</scope>
</reference>
<protein>
    <recommendedName>
        <fullName evidence="2">Metallo-beta-lactamase domain-containing protein</fullName>
    </recommendedName>
</protein>
<dbReference type="InterPro" id="IPR001279">
    <property type="entry name" value="Metallo-B-lactamas"/>
</dbReference>
<dbReference type="SUPFAM" id="SSF56281">
    <property type="entry name" value="Metallo-hydrolase/oxidoreductase"/>
    <property type="match status" value="1"/>
</dbReference>
<evidence type="ECO:0000256" key="1">
    <source>
        <dbReference type="ARBA" id="ARBA00022801"/>
    </source>
</evidence>
<keyword evidence="1" id="KW-0378">Hydrolase</keyword>
<dbReference type="AlphaFoldDB" id="A0A381RU47"/>
<dbReference type="CDD" id="cd07719">
    <property type="entry name" value="arylsulfatase_AtsA-like_MBL-fold"/>
    <property type="match status" value="1"/>
</dbReference>
<dbReference type="SMART" id="SM00849">
    <property type="entry name" value="Lactamase_B"/>
    <property type="match status" value="1"/>
</dbReference>
<sequence length="259" mass="28961">MGASIAVITNGKPYLIDFGPGVVRRASEAFNDGVEELALPNLTHAFVTHLHSDHTVGFADLIFTPWVLDRDQPMAVYGPRGIKAMARNIIRAYREDIDIRINGRQPQNTTGYKVNATEIRPGVVFEDNGLKVTAFKVNHGEIEEAYGYKFETGDKTIVISGDAAPSESIVEQCNGCDMLFHEVYSLEKFQLKPPEWKAYHSSYHTSTIELAEIATRARPKLLVLYHQIFWGATEEEILKEIRGNYNGAVVSGKDLDVFE</sequence>
<dbReference type="EMBL" id="UINC01002250">
    <property type="protein sequence ID" value="SUZ94609.1"/>
    <property type="molecule type" value="Genomic_DNA"/>
</dbReference>